<keyword evidence="1" id="KW-0175">Coiled coil</keyword>
<dbReference type="Proteomes" id="UP000011083">
    <property type="component" value="Unassembled WGS sequence"/>
</dbReference>
<evidence type="ECO:0000256" key="1">
    <source>
        <dbReference type="SAM" id="Coils"/>
    </source>
</evidence>
<gene>
    <name evidence="3" type="ORF">ACA1_199940</name>
</gene>
<name>L8H4P2_ACACF</name>
<evidence type="ECO:0008006" key="5">
    <source>
        <dbReference type="Google" id="ProtNLM"/>
    </source>
</evidence>
<dbReference type="RefSeq" id="XP_004341790.1">
    <property type="nucleotide sequence ID" value="XM_004341742.1"/>
</dbReference>
<dbReference type="GeneID" id="14920527"/>
<evidence type="ECO:0000256" key="2">
    <source>
        <dbReference type="SAM" id="MobiDB-lite"/>
    </source>
</evidence>
<evidence type="ECO:0000313" key="3">
    <source>
        <dbReference type="EMBL" id="ELR19698.1"/>
    </source>
</evidence>
<feature type="region of interest" description="Disordered" evidence="2">
    <location>
        <begin position="212"/>
        <end position="242"/>
    </location>
</feature>
<evidence type="ECO:0000313" key="4">
    <source>
        <dbReference type="Proteomes" id="UP000011083"/>
    </source>
</evidence>
<accession>L8H4P2</accession>
<feature type="compositionally biased region" description="Polar residues" evidence="2">
    <location>
        <begin position="45"/>
        <end position="59"/>
    </location>
</feature>
<feature type="compositionally biased region" description="Acidic residues" evidence="2">
    <location>
        <begin position="296"/>
        <end position="309"/>
    </location>
</feature>
<feature type="compositionally biased region" description="Pro residues" evidence="2">
    <location>
        <begin position="217"/>
        <end position="240"/>
    </location>
</feature>
<dbReference type="EMBL" id="KB007932">
    <property type="protein sequence ID" value="ELR19698.1"/>
    <property type="molecule type" value="Genomic_DNA"/>
</dbReference>
<sequence>MGLVEEAEREAASTKRELEDVKVKREEARKRLRLKQQQQIQSLKMNSMQRQIGQKQQSLAAPPPGSRASSRQSTRASRRVSGGQVVSHITRVIQEMARLEATVTSAEEAQARAESELLEYAAERRKTEEALVAMQQQLENVTTMLGSAIDEMRGDAQLVELLTEVKVGLNGCHMILTCKTLTLPAAGGAQGGAAASSQQEKLARRRGMTFGAAPAVPSAPAPPPPAPASSGFVPPPPPPAADLSLLSAIREGKQSADLQALRQKRASMRKSVVVVQSLTDTLREAMKMRNDAMMGGEDDDDEDEDDWLG</sequence>
<feature type="coiled-coil region" evidence="1">
    <location>
        <begin position="89"/>
        <end position="144"/>
    </location>
</feature>
<proteinExistence type="predicted"/>
<keyword evidence="4" id="KW-1185">Reference proteome</keyword>
<protein>
    <recommendedName>
        <fullName evidence="5">WH2 domain-containing protein</fullName>
    </recommendedName>
</protein>
<reference evidence="3 4" key="1">
    <citation type="journal article" date="2013" name="Genome Biol.">
        <title>Genome of Acanthamoeba castellanii highlights extensive lateral gene transfer and early evolution of tyrosine kinase signaling.</title>
        <authorList>
            <person name="Clarke M."/>
            <person name="Lohan A.J."/>
            <person name="Liu B."/>
            <person name="Lagkouvardos I."/>
            <person name="Roy S."/>
            <person name="Zafar N."/>
            <person name="Bertelli C."/>
            <person name="Schilde C."/>
            <person name="Kianianmomeni A."/>
            <person name="Burglin T.R."/>
            <person name="Frech C."/>
            <person name="Turcotte B."/>
            <person name="Kopec K.O."/>
            <person name="Synnott J.M."/>
            <person name="Choo C."/>
            <person name="Paponov I."/>
            <person name="Finkler A."/>
            <person name="Soon Heng Tan C."/>
            <person name="Hutchins A.P."/>
            <person name="Weinmeier T."/>
            <person name="Rattei T."/>
            <person name="Chu J.S."/>
            <person name="Gimenez G."/>
            <person name="Irimia M."/>
            <person name="Rigden D.J."/>
            <person name="Fitzpatrick D.A."/>
            <person name="Lorenzo-Morales J."/>
            <person name="Bateman A."/>
            <person name="Chiu C.H."/>
            <person name="Tang P."/>
            <person name="Hegemann P."/>
            <person name="Fromm H."/>
            <person name="Raoult D."/>
            <person name="Greub G."/>
            <person name="Miranda-Saavedra D."/>
            <person name="Chen N."/>
            <person name="Nash P."/>
            <person name="Ginger M.L."/>
            <person name="Horn M."/>
            <person name="Schaap P."/>
            <person name="Caler L."/>
            <person name="Loftus B."/>
        </authorList>
    </citation>
    <scope>NUCLEOTIDE SEQUENCE [LARGE SCALE GENOMIC DNA]</scope>
    <source>
        <strain evidence="3 4">Neff</strain>
    </source>
</reference>
<dbReference type="VEuPathDB" id="AmoebaDB:ACA1_199940"/>
<feature type="compositionally biased region" description="Low complexity" evidence="2">
    <location>
        <begin position="66"/>
        <end position="75"/>
    </location>
</feature>
<feature type="compositionally biased region" description="Low complexity" evidence="2">
    <location>
        <begin position="35"/>
        <end position="44"/>
    </location>
</feature>
<feature type="region of interest" description="Disordered" evidence="2">
    <location>
        <begin position="289"/>
        <end position="309"/>
    </location>
</feature>
<dbReference type="KEGG" id="acan:ACA1_199940"/>
<organism evidence="3 4">
    <name type="scientific">Acanthamoeba castellanii (strain ATCC 30010 / Neff)</name>
    <dbReference type="NCBI Taxonomy" id="1257118"/>
    <lineage>
        <taxon>Eukaryota</taxon>
        <taxon>Amoebozoa</taxon>
        <taxon>Discosea</taxon>
        <taxon>Longamoebia</taxon>
        <taxon>Centramoebida</taxon>
        <taxon>Acanthamoebidae</taxon>
        <taxon>Acanthamoeba</taxon>
    </lineage>
</organism>
<dbReference type="AlphaFoldDB" id="L8H4P2"/>
<feature type="region of interest" description="Disordered" evidence="2">
    <location>
        <begin position="23"/>
        <end position="83"/>
    </location>
</feature>